<name>A0ABM6LE03_9BACI</name>
<dbReference type="PANTHER" id="PTHR34976">
    <property type="entry name" value="RIBONUCLEASE YQCG-RELATED"/>
    <property type="match status" value="1"/>
</dbReference>
<organism evidence="3 4">
    <name type="scientific">Bacillus sonorensis</name>
    <dbReference type="NCBI Taxonomy" id="119858"/>
    <lineage>
        <taxon>Bacteria</taxon>
        <taxon>Bacillati</taxon>
        <taxon>Bacillota</taxon>
        <taxon>Bacilli</taxon>
        <taxon>Bacillales</taxon>
        <taxon>Bacillaceae</taxon>
        <taxon>Bacillus</taxon>
    </lineage>
</organism>
<comment type="similarity">
    <text evidence="1">In the N-terminal section; belongs to the LXG family.</text>
</comment>
<evidence type="ECO:0000313" key="4">
    <source>
        <dbReference type="Proteomes" id="UP000196877"/>
    </source>
</evidence>
<dbReference type="Pfam" id="PF04740">
    <property type="entry name" value="LXG"/>
    <property type="match status" value="1"/>
</dbReference>
<dbReference type="InterPro" id="IPR051768">
    <property type="entry name" value="Bact_secretion_toxin"/>
</dbReference>
<dbReference type="PROSITE" id="PS51756">
    <property type="entry name" value="LXG"/>
    <property type="match status" value="1"/>
</dbReference>
<dbReference type="RefSeq" id="WP_006637391.1">
    <property type="nucleotide sequence ID" value="NZ_BORD01000007.1"/>
</dbReference>
<dbReference type="EMBL" id="CP021920">
    <property type="protein sequence ID" value="ASB87506.1"/>
    <property type="molecule type" value="Genomic_DNA"/>
</dbReference>
<evidence type="ECO:0000313" key="3">
    <source>
        <dbReference type="EMBL" id="ASB87506.1"/>
    </source>
</evidence>
<gene>
    <name evidence="3" type="ORF">S101395_00952</name>
</gene>
<evidence type="ECO:0000256" key="1">
    <source>
        <dbReference type="ARBA" id="ARBA00034117"/>
    </source>
</evidence>
<dbReference type="GeneID" id="92851901"/>
<proteinExistence type="inferred from homology"/>
<reference evidence="3 4" key="1">
    <citation type="submission" date="2017-06" db="EMBL/GenBank/DDBJ databases">
        <title>Genome sequence of Bacillus sonorensis strain SRCM101395.</title>
        <authorList>
            <person name="Cho S.H."/>
        </authorList>
    </citation>
    <scope>NUCLEOTIDE SEQUENCE [LARGE SCALE GENOMIC DNA]</scope>
    <source>
        <strain evidence="3 4">SRCM101395</strain>
    </source>
</reference>
<protein>
    <submittedName>
        <fullName evidence="3">Ribonuclease YqcG</fullName>
    </submittedName>
</protein>
<feature type="domain" description="LXG" evidence="2">
    <location>
        <begin position="1"/>
        <end position="235"/>
    </location>
</feature>
<dbReference type="PANTHER" id="PTHR34976:SF2">
    <property type="entry name" value="TYPE VII SECRETION SYSTEM PROTEIN ESSD"/>
    <property type="match status" value="1"/>
</dbReference>
<sequence>MKVYEAKTLITAMEARSGEYRKIRGKFVELRKAFMGMADLGDDFQGKGADNIKAFYREHAAIVDEWLDMIDMQIAFLDSISAAAEEAGLGEDTFVDIAFLEQELAQADEKSKAIVARQKKTLEAIFQGITDMIDLQAFSTADFNRHMSASKVKRECTVDKIEQLDSQFKKEYGTSEASQDHISARGKALMEAAGQEKKAQPIHFNEKAYYGSKAFKQSDEILKKTREYLAIKKEVAEKRRMKELKAKLEKVSDPDEYLEIVKEIGYENLDLAEKQYVLQLEQMNSRKRNGEQA</sequence>
<dbReference type="InterPro" id="IPR006829">
    <property type="entry name" value="LXG_dom"/>
</dbReference>
<dbReference type="Proteomes" id="UP000196877">
    <property type="component" value="Chromosome"/>
</dbReference>
<evidence type="ECO:0000259" key="2">
    <source>
        <dbReference type="PROSITE" id="PS51756"/>
    </source>
</evidence>
<keyword evidence="4" id="KW-1185">Reference proteome</keyword>
<accession>A0ABM6LE03</accession>